<sequence>MATAIPDVQSAWVAISRGSPDKALSFEESWPVSKDLSDGQVLVKVQAAALNPVGHKLLGILPNFIAGRPHVAEFDLSGVIVASKDERFQVGDPVYGWVPSGLSTAAYVCLYSHIPAMQPFHARRTKAL</sequence>
<evidence type="ECO:0000256" key="1">
    <source>
        <dbReference type="ARBA" id="ARBA00023002"/>
    </source>
</evidence>
<protein>
    <recommendedName>
        <fullName evidence="2">Alcohol dehydrogenase-like N-terminal domain-containing protein</fullName>
    </recommendedName>
</protein>
<dbReference type="OrthoDB" id="3509362at2759"/>
<reference evidence="3 4" key="1">
    <citation type="journal article" date="2018" name="Evol. Lett.">
        <title>Horizontal gene cluster transfer increased hallucinogenic mushroom diversity.</title>
        <authorList>
            <person name="Reynolds H.T."/>
            <person name="Vijayakumar V."/>
            <person name="Gluck-Thaler E."/>
            <person name="Korotkin H.B."/>
            <person name="Matheny P.B."/>
            <person name="Slot J.C."/>
        </authorList>
    </citation>
    <scope>NUCLEOTIDE SEQUENCE [LARGE SCALE GENOMIC DNA]</scope>
    <source>
        <strain evidence="3 4">SRW20</strain>
    </source>
</reference>
<name>A0A409YLL0_9AGAR</name>
<evidence type="ECO:0000259" key="2">
    <source>
        <dbReference type="Pfam" id="PF08240"/>
    </source>
</evidence>
<dbReference type="Gene3D" id="3.90.180.10">
    <property type="entry name" value="Medium-chain alcohol dehydrogenases, catalytic domain"/>
    <property type="match status" value="1"/>
</dbReference>
<dbReference type="STRING" id="231916.A0A409YLL0"/>
<dbReference type="SUPFAM" id="SSF50129">
    <property type="entry name" value="GroES-like"/>
    <property type="match status" value="1"/>
</dbReference>
<comment type="caution">
    <text evidence="3">The sequence shown here is derived from an EMBL/GenBank/DDBJ whole genome shotgun (WGS) entry which is preliminary data.</text>
</comment>
<evidence type="ECO:0000313" key="4">
    <source>
        <dbReference type="Proteomes" id="UP000284706"/>
    </source>
</evidence>
<dbReference type="EMBL" id="NHYE01000687">
    <property type="protein sequence ID" value="PPR03957.1"/>
    <property type="molecule type" value="Genomic_DNA"/>
</dbReference>
<dbReference type="InterPro" id="IPR044626">
    <property type="entry name" value="AOR-like"/>
</dbReference>
<dbReference type="AlphaFoldDB" id="A0A409YLL0"/>
<keyword evidence="4" id="KW-1185">Reference proteome</keyword>
<keyword evidence="1" id="KW-0560">Oxidoreductase</keyword>
<dbReference type="GO" id="GO:0016628">
    <property type="term" value="F:oxidoreductase activity, acting on the CH-CH group of donors, NAD or NADP as acceptor"/>
    <property type="evidence" value="ECO:0007669"/>
    <property type="project" value="InterPro"/>
</dbReference>
<dbReference type="Proteomes" id="UP000284706">
    <property type="component" value="Unassembled WGS sequence"/>
</dbReference>
<dbReference type="InterPro" id="IPR013154">
    <property type="entry name" value="ADH-like_N"/>
</dbReference>
<dbReference type="InParanoid" id="A0A409YLL0"/>
<gene>
    <name evidence="3" type="ORF">CVT26_001162</name>
</gene>
<dbReference type="Pfam" id="PF08240">
    <property type="entry name" value="ADH_N"/>
    <property type="match status" value="1"/>
</dbReference>
<dbReference type="PANTHER" id="PTHR44573">
    <property type="entry name" value="NADPH-DEPENDENT ALKENAL/ONE OXIDOREDUCTASE, CHLOROPLASTIC"/>
    <property type="match status" value="1"/>
</dbReference>
<accession>A0A409YLL0</accession>
<proteinExistence type="predicted"/>
<dbReference type="InterPro" id="IPR011032">
    <property type="entry name" value="GroES-like_sf"/>
</dbReference>
<feature type="domain" description="Alcohol dehydrogenase-like N-terminal" evidence="2">
    <location>
        <begin position="38"/>
        <end position="98"/>
    </location>
</feature>
<evidence type="ECO:0000313" key="3">
    <source>
        <dbReference type="EMBL" id="PPR03957.1"/>
    </source>
</evidence>
<dbReference type="PANTHER" id="PTHR44573:SF1">
    <property type="entry name" value="NADPH-DEPENDENT ALKENAL_ONE OXIDOREDUCTASE, CHLOROPLASTIC"/>
    <property type="match status" value="1"/>
</dbReference>
<organism evidence="3 4">
    <name type="scientific">Gymnopilus dilepis</name>
    <dbReference type="NCBI Taxonomy" id="231916"/>
    <lineage>
        <taxon>Eukaryota</taxon>
        <taxon>Fungi</taxon>
        <taxon>Dikarya</taxon>
        <taxon>Basidiomycota</taxon>
        <taxon>Agaricomycotina</taxon>
        <taxon>Agaricomycetes</taxon>
        <taxon>Agaricomycetidae</taxon>
        <taxon>Agaricales</taxon>
        <taxon>Agaricineae</taxon>
        <taxon>Hymenogastraceae</taxon>
        <taxon>Gymnopilus</taxon>
    </lineage>
</organism>